<keyword evidence="3" id="KW-1185">Reference proteome</keyword>
<sequence length="107" mass="11798">MRRKKRRSGPPDTFFHSPGESGGEKGHSSPPLPGFHHFSMLPEIPLFPASFFCLTSSWWTGEERYPSRASISFLLNRLPGSSGEKSEKREPLSREGIGGKGKGDKAP</sequence>
<reference evidence="2 3" key="1">
    <citation type="journal article" date="2016" name="Sci. Rep.">
        <title>Metabolic traits of an uncultured archaeal lineage -MSBL1- from brine pools of the Red Sea.</title>
        <authorList>
            <person name="Mwirichia R."/>
            <person name="Alam I."/>
            <person name="Rashid M."/>
            <person name="Vinu M."/>
            <person name="Ba-Alawi W."/>
            <person name="Anthony Kamau A."/>
            <person name="Kamanda Ngugi D."/>
            <person name="Goker M."/>
            <person name="Klenk H.P."/>
            <person name="Bajic V."/>
            <person name="Stingl U."/>
        </authorList>
    </citation>
    <scope>NUCLEOTIDE SEQUENCE [LARGE SCALE GENOMIC DNA]</scope>
    <source>
        <strain evidence="2">SCGC-AAA259O05</strain>
    </source>
</reference>
<comment type="caution">
    <text evidence="2">The sequence shown here is derived from an EMBL/GenBank/DDBJ whole genome shotgun (WGS) entry which is preliminary data.</text>
</comment>
<feature type="compositionally biased region" description="Basic and acidic residues" evidence="1">
    <location>
        <begin position="84"/>
        <end position="93"/>
    </location>
</feature>
<proteinExistence type="predicted"/>
<gene>
    <name evidence="2" type="ORF">AKJ41_01910</name>
</gene>
<protein>
    <submittedName>
        <fullName evidence="2">Uncharacterized protein</fullName>
    </submittedName>
</protein>
<dbReference type="EMBL" id="LHXV01000016">
    <property type="protein sequence ID" value="KXB01342.1"/>
    <property type="molecule type" value="Genomic_DNA"/>
</dbReference>
<organism evidence="2 3">
    <name type="scientific">candidate division MSBL1 archaeon SCGC-AAA259O05</name>
    <dbReference type="NCBI Taxonomy" id="1698271"/>
    <lineage>
        <taxon>Archaea</taxon>
        <taxon>Methanobacteriati</taxon>
        <taxon>Methanobacteriota</taxon>
        <taxon>candidate division MSBL1</taxon>
    </lineage>
</organism>
<feature type="region of interest" description="Disordered" evidence="1">
    <location>
        <begin position="1"/>
        <end position="35"/>
    </location>
</feature>
<evidence type="ECO:0000313" key="3">
    <source>
        <dbReference type="Proteomes" id="UP000070344"/>
    </source>
</evidence>
<name>A0A133V4H3_9EURY</name>
<evidence type="ECO:0000256" key="1">
    <source>
        <dbReference type="SAM" id="MobiDB-lite"/>
    </source>
</evidence>
<dbReference type="Proteomes" id="UP000070344">
    <property type="component" value="Unassembled WGS sequence"/>
</dbReference>
<evidence type="ECO:0000313" key="2">
    <source>
        <dbReference type="EMBL" id="KXB01342.1"/>
    </source>
</evidence>
<dbReference type="AlphaFoldDB" id="A0A133V4H3"/>
<feature type="region of interest" description="Disordered" evidence="1">
    <location>
        <begin position="76"/>
        <end position="107"/>
    </location>
</feature>
<accession>A0A133V4H3</accession>